<gene>
    <name evidence="2" type="ORF">AArcMg_2471</name>
</gene>
<sequence length="68" mass="7781">MSESEAIRWEYETLCPPRDESQKEAEDPKAELNQLGAEGWEFVETIDYEGGGTKYLVFKRPAQSDEPV</sequence>
<dbReference type="GeneID" id="37642962"/>
<evidence type="ECO:0000313" key="3">
    <source>
        <dbReference type="Proteomes" id="UP000258613"/>
    </source>
</evidence>
<proteinExistence type="predicted"/>
<dbReference type="Proteomes" id="UP000258613">
    <property type="component" value="Chromosome"/>
</dbReference>
<name>A0A346PSG8_9EURY</name>
<dbReference type="AlphaFoldDB" id="A0A346PSG8"/>
<dbReference type="RefSeq" id="WP_006671271.1">
    <property type="nucleotide sequence ID" value="NZ_CP027033.1"/>
</dbReference>
<feature type="region of interest" description="Disordered" evidence="1">
    <location>
        <begin position="1"/>
        <end position="30"/>
    </location>
</feature>
<evidence type="ECO:0000313" key="2">
    <source>
        <dbReference type="EMBL" id="AXR82463.1"/>
    </source>
</evidence>
<dbReference type="OrthoDB" id="318633at2157"/>
<accession>A0A346PSG8</accession>
<organism evidence="2 3">
    <name type="scientific">Natrarchaeobaculum sulfurireducens</name>
    <dbReference type="NCBI Taxonomy" id="2044521"/>
    <lineage>
        <taxon>Archaea</taxon>
        <taxon>Methanobacteriati</taxon>
        <taxon>Methanobacteriota</taxon>
        <taxon>Stenosarchaea group</taxon>
        <taxon>Halobacteria</taxon>
        <taxon>Halobacteriales</taxon>
        <taxon>Natrialbaceae</taxon>
        <taxon>Natrarchaeobaculum</taxon>
    </lineage>
</organism>
<keyword evidence="3" id="KW-1185">Reference proteome</keyword>
<evidence type="ECO:0000256" key="1">
    <source>
        <dbReference type="SAM" id="MobiDB-lite"/>
    </source>
</evidence>
<dbReference type="KEGG" id="nag:AArcMg_2471"/>
<dbReference type="EMBL" id="CP027033">
    <property type="protein sequence ID" value="AXR82463.1"/>
    <property type="molecule type" value="Genomic_DNA"/>
</dbReference>
<protein>
    <recommendedName>
        <fullName evidence="4">DUF4177 domain-containing protein</fullName>
    </recommendedName>
</protein>
<evidence type="ECO:0008006" key="4">
    <source>
        <dbReference type="Google" id="ProtNLM"/>
    </source>
</evidence>
<reference evidence="3" key="1">
    <citation type="submission" date="2018-02" db="EMBL/GenBank/DDBJ databases">
        <title>Phenotypic and genomic properties of facultatively anaerobic sulfur-reducing natronoarchaea from hypersaline soda lakes.</title>
        <authorList>
            <person name="Sorokin D.Y."/>
            <person name="Kublanov I.V."/>
            <person name="Roman P."/>
            <person name="Sinninghe Damste J.S."/>
            <person name="Golyshin P.N."/>
            <person name="Rojo D."/>
            <person name="Ciordia S."/>
            <person name="Mena M.D.C."/>
            <person name="Ferrer M."/>
            <person name="Messina E."/>
            <person name="Smedile F."/>
            <person name="La Spada G."/>
            <person name="La Cono V."/>
            <person name="Yakimov M.M."/>
        </authorList>
    </citation>
    <scope>NUCLEOTIDE SEQUENCE [LARGE SCALE GENOMIC DNA]</scope>
    <source>
        <strain evidence="3">AArc-Mg</strain>
    </source>
</reference>